<accession>A0ABY5UZ04</accession>
<feature type="domain" description="Putative auto-transporter adhesin head GIN" evidence="2">
    <location>
        <begin position="42"/>
        <end position="196"/>
    </location>
</feature>
<organism evidence="3 4">
    <name type="scientific">Alistipes ihumii AP11</name>
    <dbReference type="NCBI Taxonomy" id="1211813"/>
    <lineage>
        <taxon>Bacteria</taxon>
        <taxon>Pseudomonadati</taxon>
        <taxon>Bacteroidota</taxon>
        <taxon>Bacteroidia</taxon>
        <taxon>Bacteroidales</taxon>
        <taxon>Rikenellaceae</taxon>
        <taxon>Alistipes</taxon>
    </lineage>
</organism>
<sequence length="277" mass="29335">MKKVCFVFALLLVGSVASAQTRMVRLTRYEGWPITGVSASGAFDAFDVWLIRSDETRAVVEINEQLEPMLRFEIDSCGVVHVGMDGIRGDIHDVRWRLYLYLNDLTYIRASGASDVDCVGLFESGDVRIELGGASDLRGLELAAAGVVSIEARESSDIDASVRCRELNGTFSGASDAVLSGFSGNLYCNLSGDSDMKVSGTAGIVSVKCSGASDFDAAGLVTQSCRAEASAASRIALRPVEKELSANSSGVSSITYRGNPSLGSVVHSSTSSVRQVH</sequence>
<dbReference type="Gene3D" id="2.160.20.120">
    <property type="match status" value="2"/>
</dbReference>
<dbReference type="EMBL" id="CP102294">
    <property type="protein sequence ID" value="UWN57127.1"/>
    <property type="molecule type" value="Genomic_DNA"/>
</dbReference>
<reference evidence="3" key="1">
    <citation type="journal article" date="2022" name="Cell">
        <title>Design, construction, and in vivo augmentation of a complex gut microbiome.</title>
        <authorList>
            <person name="Cheng A.G."/>
            <person name="Ho P.Y."/>
            <person name="Aranda-Diaz A."/>
            <person name="Jain S."/>
            <person name="Yu F.B."/>
            <person name="Meng X."/>
            <person name="Wang M."/>
            <person name="Iakiviak M."/>
            <person name="Nagashima K."/>
            <person name="Zhao A."/>
            <person name="Murugkar P."/>
            <person name="Patil A."/>
            <person name="Atabakhsh K."/>
            <person name="Weakley A."/>
            <person name="Yan J."/>
            <person name="Brumbaugh A.R."/>
            <person name="Higginbottom S."/>
            <person name="Dimas A."/>
            <person name="Shiver A.L."/>
            <person name="Deutschbauer A."/>
            <person name="Neff N."/>
            <person name="Sonnenburg J.L."/>
            <person name="Huang K.C."/>
            <person name="Fischbach M.A."/>
        </authorList>
    </citation>
    <scope>NUCLEOTIDE SEQUENCE</scope>
    <source>
        <strain evidence="3">AP11</strain>
    </source>
</reference>
<feature type="chain" id="PRO_5046722127" evidence="1">
    <location>
        <begin position="20"/>
        <end position="277"/>
    </location>
</feature>
<dbReference type="Pfam" id="PF10988">
    <property type="entry name" value="DUF2807"/>
    <property type="match status" value="1"/>
</dbReference>
<feature type="signal peptide" evidence="1">
    <location>
        <begin position="1"/>
        <end position="19"/>
    </location>
</feature>
<keyword evidence="1" id="KW-0732">Signal</keyword>
<gene>
    <name evidence="3" type="ORF">NQ491_10855</name>
</gene>
<evidence type="ECO:0000313" key="4">
    <source>
        <dbReference type="Proteomes" id="UP001059295"/>
    </source>
</evidence>
<dbReference type="InterPro" id="IPR021255">
    <property type="entry name" value="DUF2807"/>
</dbReference>
<evidence type="ECO:0000259" key="2">
    <source>
        <dbReference type="Pfam" id="PF10988"/>
    </source>
</evidence>
<evidence type="ECO:0000256" key="1">
    <source>
        <dbReference type="SAM" id="SignalP"/>
    </source>
</evidence>
<keyword evidence="4" id="KW-1185">Reference proteome</keyword>
<dbReference type="GeneID" id="82892239"/>
<dbReference type="Proteomes" id="UP001059295">
    <property type="component" value="Chromosome"/>
</dbReference>
<name>A0ABY5UZ04_9BACT</name>
<evidence type="ECO:0000313" key="3">
    <source>
        <dbReference type="EMBL" id="UWN57127.1"/>
    </source>
</evidence>
<protein>
    <submittedName>
        <fullName evidence="3">DUF2807 domain-containing protein</fullName>
    </submittedName>
</protein>
<dbReference type="RefSeq" id="WP_019245516.1">
    <property type="nucleotide sequence ID" value="NZ_CAPH01000009.1"/>
</dbReference>
<proteinExistence type="predicted"/>